<dbReference type="SUPFAM" id="SSF81340">
    <property type="entry name" value="Clc chloride channel"/>
    <property type="match status" value="1"/>
</dbReference>
<gene>
    <name evidence="10" type="ordered locus">Dred_2944</name>
</gene>
<dbReference type="GO" id="GO:0005886">
    <property type="term" value="C:plasma membrane"/>
    <property type="evidence" value="ECO:0007669"/>
    <property type="project" value="TreeGrafter"/>
</dbReference>
<dbReference type="GO" id="GO:0006813">
    <property type="term" value="P:potassium ion transport"/>
    <property type="evidence" value="ECO:0007669"/>
    <property type="project" value="InterPro"/>
</dbReference>
<feature type="transmembrane region" description="Helical" evidence="8">
    <location>
        <begin position="372"/>
        <end position="393"/>
    </location>
</feature>
<reference evidence="10 11" key="1">
    <citation type="submission" date="2007-03" db="EMBL/GenBank/DDBJ databases">
        <title>Complete sequence of Desulfotomaculum reducens MI-1.</title>
        <authorList>
            <consortium name="US DOE Joint Genome Institute"/>
            <person name="Copeland A."/>
            <person name="Lucas S."/>
            <person name="Lapidus A."/>
            <person name="Barry K."/>
            <person name="Detter J.C."/>
            <person name="Glavina del Rio T."/>
            <person name="Hammon N."/>
            <person name="Israni S."/>
            <person name="Dalin E."/>
            <person name="Tice H."/>
            <person name="Pitluck S."/>
            <person name="Sims D."/>
            <person name="Brettin T."/>
            <person name="Bruce D."/>
            <person name="Han C."/>
            <person name="Tapia R."/>
            <person name="Schmutz J."/>
            <person name="Larimer F."/>
            <person name="Land M."/>
            <person name="Hauser L."/>
            <person name="Kyrpides N."/>
            <person name="Kim E."/>
            <person name="Tebo B.M."/>
            <person name="Richardson P."/>
        </authorList>
    </citation>
    <scope>NUCLEOTIDE SEQUENCE [LARGE SCALE GENOMIC DNA]</scope>
    <source>
        <strain evidence="10 11">MI-1</strain>
    </source>
</reference>
<keyword evidence="3 8" id="KW-0812">Transmembrane</keyword>
<name>A4J8P4_DESRM</name>
<dbReference type="PANTHER" id="PTHR45711:SF6">
    <property type="entry name" value="CHLORIDE CHANNEL PROTEIN"/>
    <property type="match status" value="1"/>
</dbReference>
<dbReference type="InterPro" id="IPR036721">
    <property type="entry name" value="RCK_C_sf"/>
</dbReference>
<dbReference type="EMBL" id="CP000612">
    <property type="protein sequence ID" value="ABO51447.1"/>
    <property type="molecule type" value="Genomic_DNA"/>
</dbReference>
<feature type="transmembrane region" description="Helical" evidence="8">
    <location>
        <begin position="233"/>
        <end position="253"/>
    </location>
</feature>
<feature type="transmembrane region" description="Helical" evidence="8">
    <location>
        <begin position="399"/>
        <end position="420"/>
    </location>
</feature>
<dbReference type="GO" id="GO:0005247">
    <property type="term" value="F:voltage-gated chloride channel activity"/>
    <property type="evidence" value="ECO:0007669"/>
    <property type="project" value="TreeGrafter"/>
</dbReference>
<proteinExistence type="predicted"/>
<dbReference type="eggNOG" id="COG0038">
    <property type="taxonomic scope" value="Bacteria"/>
</dbReference>
<keyword evidence="7" id="KW-0868">Chloride</keyword>
<evidence type="ECO:0000256" key="6">
    <source>
        <dbReference type="ARBA" id="ARBA00023136"/>
    </source>
</evidence>
<dbReference type="STRING" id="349161.Dred_2944"/>
<feature type="transmembrane region" description="Helical" evidence="8">
    <location>
        <begin position="311"/>
        <end position="331"/>
    </location>
</feature>
<keyword evidence="11" id="KW-1185">Reference proteome</keyword>
<dbReference type="SUPFAM" id="SSF116726">
    <property type="entry name" value="TrkA C-terminal domain-like"/>
    <property type="match status" value="1"/>
</dbReference>
<evidence type="ECO:0000256" key="3">
    <source>
        <dbReference type="ARBA" id="ARBA00022692"/>
    </source>
</evidence>
<dbReference type="PRINTS" id="PR00762">
    <property type="entry name" value="CLCHANNEL"/>
</dbReference>
<evidence type="ECO:0000259" key="9">
    <source>
        <dbReference type="PROSITE" id="PS51202"/>
    </source>
</evidence>
<dbReference type="Gene3D" id="3.30.70.1450">
    <property type="entry name" value="Regulator of K+ conductance, C-terminal domain"/>
    <property type="match status" value="1"/>
</dbReference>
<comment type="subcellular location">
    <subcellularLocation>
        <location evidence="1">Membrane</location>
        <topology evidence="1">Multi-pass membrane protein</topology>
    </subcellularLocation>
</comment>
<sequence length="526" mass="57346">MVKKKEHGLLSPLFQWRDFRLKLFVEAILIGFLSGALVVFFRFMLEKSEEVRDHIYLLLGQQGLPYYVLWFLILVAIGLLLGYIVKLVPMSTGSGIPQVKGILTGQLKMNWLRVILAKFIGGVLAIGAGLSLGREGPSVQLGAAIGQGISRMLGRLRIEEKYLITSGASAGLAAAFNAPLAGVIFALEELHKNFSPAVLMSAMAASLTADFVSQQFFGPRPIFSFQALPVLPTYYFVHLIGLGIVCGVLGFFFNWSLIKALNFYSKLTIMPKIFVPVLPLILGGFLGFYLPEALGGGHKLIDSLAQGNLGLKMLVIFFIAKFFFTMASFGSGVPGGIFLPLLVIGALVGNIYGDIVITLLHIDPYFRDNFIVFAMAAYFSAIVKAPVTGSILITEMTGSFHHLLALITVSMVSYVVCDILNSKPVYELLLDRILANKDPRLSKNEGKNKVIIELATCIGSTLDGKRIKDILWPPHCLLVSIKRGEQEIIPKGDTKILGGDYLFIVVSEDQAPDVNQLLTKLAGEGS</sequence>
<evidence type="ECO:0000256" key="1">
    <source>
        <dbReference type="ARBA" id="ARBA00004141"/>
    </source>
</evidence>
<dbReference type="GO" id="GO:0008324">
    <property type="term" value="F:monoatomic cation transmembrane transporter activity"/>
    <property type="evidence" value="ECO:0007669"/>
    <property type="project" value="InterPro"/>
</dbReference>
<dbReference type="RefSeq" id="WP_011879239.1">
    <property type="nucleotide sequence ID" value="NC_009253.1"/>
</dbReference>
<keyword evidence="5" id="KW-0406">Ion transport</keyword>
<accession>A4J8P4</accession>
<dbReference type="HOGENOM" id="CLU_015263_7_4_9"/>
<dbReference type="InterPro" id="IPR001807">
    <property type="entry name" value="ClC"/>
</dbReference>
<keyword evidence="2" id="KW-0813">Transport</keyword>
<feature type="transmembrane region" description="Helical" evidence="8">
    <location>
        <begin position="193"/>
        <end position="212"/>
    </location>
</feature>
<dbReference type="PROSITE" id="PS51202">
    <property type="entry name" value="RCK_C"/>
    <property type="match status" value="1"/>
</dbReference>
<evidence type="ECO:0000256" key="8">
    <source>
        <dbReference type="SAM" id="Phobius"/>
    </source>
</evidence>
<evidence type="ECO:0000313" key="11">
    <source>
        <dbReference type="Proteomes" id="UP000001556"/>
    </source>
</evidence>
<protein>
    <submittedName>
        <fullName evidence="10">Cl-channel, voltage-gated family protein</fullName>
    </submittedName>
</protein>
<dbReference type="Gene3D" id="1.10.3080.10">
    <property type="entry name" value="Clc chloride channel"/>
    <property type="match status" value="1"/>
</dbReference>
<dbReference type="Proteomes" id="UP000001556">
    <property type="component" value="Chromosome"/>
</dbReference>
<evidence type="ECO:0000256" key="4">
    <source>
        <dbReference type="ARBA" id="ARBA00022989"/>
    </source>
</evidence>
<dbReference type="CDD" id="cd01031">
    <property type="entry name" value="EriC"/>
    <property type="match status" value="1"/>
</dbReference>
<evidence type="ECO:0000256" key="7">
    <source>
        <dbReference type="ARBA" id="ARBA00023214"/>
    </source>
</evidence>
<dbReference type="eggNOG" id="COG0569">
    <property type="taxonomic scope" value="Bacteria"/>
</dbReference>
<dbReference type="InterPro" id="IPR014743">
    <property type="entry name" value="Cl-channel_core"/>
</dbReference>
<dbReference type="InterPro" id="IPR006037">
    <property type="entry name" value="RCK_C"/>
</dbReference>
<dbReference type="KEGG" id="drm:Dred_2944"/>
<feature type="transmembrane region" description="Helical" evidence="8">
    <location>
        <begin position="21"/>
        <end position="44"/>
    </location>
</feature>
<keyword evidence="6 8" id="KW-0472">Membrane</keyword>
<dbReference type="Pfam" id="PF00654">
    <property type="entry name" value="Voltage_CLC"/>
    <property type="match status" value="1"/>
</dbReference>
<dbReference type="OrthoDB" id="9812438at2"/>
<evidence type="ECO:0000256" key="5">
    <source>
        <dbReference type="ARBA" id="ARBA00023065"/>
    </source>
</evidence>
<dbReference type="PANTHER" id="PTHR45711">
    <property type="entry name" value="CHLORIDE CHANNEL PROTEIN"/>
    <property type="match status" value="1"/>
</dbReference>
<evidence type="ECO:0000256" key="2">
    <source>
        <dbReference type="ARBA" id="ARBA00022448"/>
    </source>
</evidence>
<keyword evidence="4 8" id="KW-1133">Transmembrane helix</keyword>
<evidence type="ECO:0000313" key="10">
    <source>
        <dbReference type="EMBL" id="ABO51447.1"/>
    </source>
</evidence>
<feature type="transmembrane region" description="Helical" evidence="8">
    <location>
        <begin position="162"/>
        <end position="187"/>
    </location>
</feature>
<organism evidence="10 11">
    <name type="scientific">Desulforamulus reducens (strain ATCC BAA-1160 / DSM 100696 / MI-1)</name>
    <name type="common">Desulfotomaculum reducens</name>
    <dbReference type="NCBI Taxonomy" id="349161"/>
    <lineage>
        <taxon>Bacteria</taxon>
        <taxon>Bacillati</taxon>
        <taxon>Bacillota</taxon>
        <taxon>Clostridia</taxon>
        <taxon>Eubacteriales</taxon>
        <taxon>Peptococcaceae</taxon>
        <taxon>Desulforamulus</taxon>
    </lineage>
</organism>
<feature type="domain" description="RCK C-terminal" evidence="9">
    <location>
        <begin position="439"/>
        <end position="520"/>
    </location>
</feature>
<feature type="transmembrane region" description="Helical" evidence="8">
    <location>
        <begin position="273"/>
        <end position="290"/>
    </location>
</feature>
<dbReference type="Pfam" id="PF02080">
    <property type="entry name" value="TrkA_C"/>
    <property type="match status" value="1"/>
</dbReference>
<feature type="transmembrane region" description="Helical" evidence="8">
    <location>
        <begin position="64"/>
        <end position="85"/>
    </location>
</feature>
<feature type="transmembrane region" description="Helical" evidence="8">
    <location>
        <begin position="337"/>
        <end position="360"/>
    </location>
</feature>
<dbReference type="AlphaFoldDB" id="A4J8P4"/>